<name>A0A975KS36_9ACTN</name>
<dbReference type="Proteomes" id="UP000676079">
    <property type="component" value="Plasmid unnamed4"/>
</dbReference>
<sequence length="92" mass="9877">MSAPICPKCKTPMQSTGSIGARGYYCPTPECTAVNGPQYVLNHAPRGARGLVEDAVCGYVIKIAQCVRCGIRVDFGDKEEARYHTMPGGCRP</sequence>
<organism evidence="1 2">
    <name type="scientific">Nocardiopsis changdeensis</name>
    <dbReference type="NCBI Taxonomy" id="2831969"/>
    <lineage>
        <taxon>Bacteria</taxon>
        <taxon>Bacillati</taxon>
        <taxon>Actinomycetota</taxon>
        <taxon>Actinomycetes</taxon>
        <taxon>Streptosporangiales</taxon>
        <taxon>Nocardiopsidaceae</taxon>
        <taxon>Nocardiopsis</taxon>
    </lineage>
</organism>
<evidence type="ECO:0008006" key="3">
    <source>
        <dbReference type="Google" id="ProtNLM"/>
    </source>
</evidence>
<dbReference type="EMBL" id="CP074136">
    <property type="protein sequence ID" value="QUX26475.1"/>
    <property type="molecule type" value="Genomic_DNA"/>
</dbReference>
<keyword evidence="1" id="KW-0614">Plasmid</keyword>
<proteinExistence type="predicted"/>
<evidence type="ECO:0000313" key="2">
    <source>
        <dbReference type="Proteomes" id="UP000676079"/>
    </source>
</evidence>
<gene>
    <name evidence="1" type="ORF">KGD84_32775</name>
</gene>
<evidence type="ECO:0000313" key="1">
    <source>
        <dbReference type="EMBL" id="QUX26475.1"/>
    </source>
</evidence>
<keyword evidence="2" id="KW-1185">Reference proteome</keyword>
<dbReference type="RefSeq" id="WP_220566054.1">
    <property type="nucleotide sequence ID" value="NZ_CP074136.1"/>
</dbReference>
<accession>A0A975KS36</accession>
<reference evidence="2" key="1">
    <citation type="submission" date="2021-05" db="EMBL/GenBank/DDBJ databases">
        <title>Direct Submission.</title>
        <authorList>
            <person name="Li K."/>
            <person name="Gao J."/>
        </authorList>
    </citation>
    <scope>NUCLEOTIDE SEQUENCE [LARGE SCALE GENOMIC DNA]</scope>
    <source>
        <strain evidence="2">Mg02</strain>
        <plasmid evidence="2">unnamed4</plasmid>
    </source>
</reference>
<protein>
    <recommendedName>
        <fullName evidence="3">RNHCP domain-containing protein</fullName>
    </recommendedName>
</protein>
<geneLocation type="plasmid" evidence="1 2">
    <name>unnamed4</name>
</geneLocation>